<comment type="subunit">
    <text evidence="11">The RNAP catalytic core consists of 2 alpha, 1 beta, 1 beta' and 1 omega subunit. When a sigma factor is associated with the core the holoenzyme is formed, which can initiate transcription.</text>
</comment>
<evidence type="ECO:0000256" key="2">
    <source>
        <dbReference type="ARBA" id="ARBA00012418"/>
    </source>
</evidence>
<evidence type="ECO:0000256" key="10">
    <source>
        <dbReference type="ARBA" id="ARBA00048552"/>
    </source>
</evidence>
<keyword evidence="7 11" id="KW-0804">Transcription</keyword>
<dbReference type="Proteomes" id="UP000610558">
    <property type="component" value="Unassembled WGS sequence"/>
</dbReference>
<keyword evidence="13" id="KW-1185">Reference proteome</keyword>
<dbReference type="AlphaFoldDB" id="A0A927GUY9"/>
<comment type="function">
    <text evidence="11">Promotes RNA polymerase assembly. Latches the N- and C-terminal regions of the beta' subunit thereby facilitating its interaction with the beta and alpha subunits.</text>
</comment>
<keyword evidence="6 11" id="KW-0548">Nucleotidyltransferase</keyword>
<dbReference type="Pfam" id="PF01192">
    <property type="entry name" value="RNA_pol_Rpb6"/>
    <property type="match status" value="1"/>
</dbReference>
<dbReference type="GO" id="GO:0003899">
    <property type="term" value="F:DNA-directed RNA polymerase activity"/>
    <property type="evidence" value="ECO:0007669"/>
    <property type="project" value="UniProtKB-UniRule"/>
</dbReference>
<dbReference type="InterPro" id="IPR003716">
    <property type="entry name" value="DNA-dir_RNA_pol_omega"/>
</dbReference>
<dbReference type="NCBIfam" id="TIGR00690">
    <property type="entry name" value="rpoZ"/>
    <property type="match status" value="1"/>
</dbReference>
<dbReference type="GO" id="GO:0006351">
    <property type="term" value="P:DNA-templated transcription"/>
    <property type="evidence" value="ECO:0007669"/>
    <property type="project" value="UniProtKB-UniRule"/>
</dbReference>
<evidence type="ECO:0000256" key="7">
    <source>
        <dbReference type="ARBA" id="ARBA00023163"/>
    </source>
</evidence>
<evidence type="ECO:0000256" key="6">
    <source>
        <dbReference type="ARBA" id="ARBA00022695"/>
    </source>
</evidence>
<evidence type="ECO:0000313" key="12">
    <source>
        <dbReference type="EMBL" id="MBD2857523.1"/>
    </source>
</evidence>
<evidence type="ECO:0000256" key="11">
    <source>
        <dbReference type="HAMAP-Rule" id="MF_00366"/>
    </source>
</evidence>
<dbReference type="HAMAP" id="MF_00366">
    <property type="entry name" value="RNApol_bact_RpoZ"/>
    <property type="match status" value="1"/>
</dbReference>
<dbReference type="InterPro" id="IPR006110">
    <property type="entry name" value="Pol_omega/Rpo6/RPB6"/>
</dbReference>
<dbReference type="EC" id="2.7.7.6" evidence="2 11"/>
<dbReference type="EMBL" id="JACXLD010000001">
    <property type="protein sequence ID" value="MBD2857523.1"/>
    <property type="molecule type" value="Genomic_DNA"/>
</dbReference>
<comment type="caution">
    <text evidence="12">The sequence shown here is derived from an EMBL/GenBank/DDBJ whole genome shotgun (WGS) entry which is preliminary data.</text>
</comment>
<sequence length="88" mass="9470">MARITVEDCLSAVENRFELVMVASKRARALATGGKEPLVQEDSDKPTVLALREIADGKISRDEIMAADAAQEEPELDLSAELGEASII</sequence>
<evidence type="ECO:0000256" key="3">
    <source>
        <dbReference type="ARBA" id="ARBA00013725"/>
    </source>
</evidence>
<reference evidence="12" key="1">
    <citation type="submission" date="2020-09" db="EMBL/GenBank/DDBJ databases">
        <authorList>
            <person name="Yoon J.-W."/>
        </authorList>
    </citation>
    <scope>NUCLEOTIDE SEQUENCE</scope>
    <source>
        <strain evidence="12">KMU-158</strain>
    </source>
</reference>
<keyword evidence="5 11" id="KW-0808">Transferase</keyword>
<evidence type="ECO:0000256" key="1">
    <source>
        <dbReference type="ARBA" id="ARBA00006711"/>
    </source>
</evidence>
<dbReference type="PANTHER" id="PTHR34476">
    <property type="entry name" value="DNA-DIRECTED RNA POLYMERASE SUBUNIT OMEGA"/>
    <property type="match status" value="1"/>
</dbReference>
<dbReference type="GO" id="GO:0003677">
    <property type="term" value="F:DNA binding"/>
    <property type="evidence" value="ECO:0007669"/>
    <property type="project" value="UniProtKB-UniRule"/>
</dbReference>
<protein>
    <recommendedName>
        <fullName evidence="3 11">DNA-directed RNA polymerase subunit omega</fullName>
        <shortName evidence="11">RNAP omega subunit</shortName>
        <ecNumber evidence="2 11">2.7.7.6</ecNumber>
    </recommendedName>
    <alternativeName>
        <fullName evidence="9 11">RNA polymerase omega subunit</fullName>
    </alternativeName>
    <alternativeName>
        <fullName evidence="8 11">Transcriptase subunit omega</fullName>
    </alternativeName>
</protein>
<evidence type="ECO:0000256" key="4">
    <source>
        <dbReference type="ARBA" id="ARBA00022478"/>
    </source>
</evidence>
<keyword evidence="4 11" id="KW-0240">DNA-directed RNA polymerase</keyword>
<dbReference type="Gene3D" id="3.90.940.10">
    <property type="match status" value="1"/>
</dbReference>
<comment type="similarity">
    <text evidence="1 11">Belongs to the RNA polymerase subunit omega family.</text>
</comment>
<dbReference type="SMART" id="SM01409">
    <property type="entry name" value="RNA_pol_Rpb6"/>
    <property type="match status" value="1"/>
</dbReference>
<organism evidence="12 13">
    <name type="scientific">Spongiibacter pelagi</name>
    <dbReference type="NCBI Taxonomy" id="2760804"/>
    <lineage>
        <taxon>Bacteria</taxon>
        <taxon>Pseudomonadati</taxon>
        <taxon>Pseudomonadota</taxon>
        <taxon>Gammaproteobacteria</taxon>
        <taxon>Cellvibrionales</taxon>
        <taxon>Spongiibacteraceae</taxon>
        <taxon>Spongiibacter</taxon>
    </lineage>
</organism>
<proteinExistence type="inferred from homology"/>
<dbReference type="GO" id="GO:0000428">
    <property type="term" value="C:DNA-directed RNA polymerase complex"/>
    <property type="evidence" value="ECO:0007669"/>
    <property type="project" value="UniProtKB-KW"/>
</dbReference>
<dbReference type="RefSeq" id="WP_190761760.1">
    <property type="nucleotide sequence ID" value="NZ_JACXLD010000001.1"/>
</dbReference>
<comment type="catalytic activity">
    <reaction evidence="10 11">
        <text>RNA(n) + a ribonucleoside 5'-triphosphate = RNA(n+1) + diphosphate</text>
        <dbReference type="Rhea" id="RHEA:21248"/>
        <dbReference type="Rhea" id="RHEA-COMP:14527"/>
        <dbReference type="Rhea" id="RHEA-COMP:17342"/>
        <dbReference type="ChEBI" id="CHEBI:33019"/>
        <dbReference type="ChEBI" id="CHEBI:61557"/>
        <dbReference type="ChEBI" id="CHEBI:140395"/>
        <dbReference type="EC" id="2.7.7.6"/>
    </reaction>
</comment>
<evidence type="ECO:0000256" key="5">
    <source>
        <dbReference type="ARBA" id="ARBA00022679"/>
    </source>
</evidence>
<evidence type="ECO:0000256" key="9">
    <source>
        <dbReference type="ARBA" id="ARBA00030998"/>
    </source>
</evidence>
<dbReference type="PANTHER" id="PTHR34476:SF1">
    <property type="entry name" value="DNA-DIRECTED RNA POLYMERASE SUBUNIT OMEGA"/>
    <property type="match status" value="1"/>
</dbReference>
<evidence type="ECO:0000313" key="13">
    <source>
        <dbReference type="Proteomes" id="UP000610558"/>
    </source>
</evidence>
<dbReference type="SUPFAM" id="SSF63562">
    <property type="entry name" value="RPB6/omega subunit-like"/>
    <property type="match status" value="1"/>
</dbReference>
<name>A0A927GUY9_9GAMM</name>
<gene>
    <name evidence="11 12" type="primary">rpoZ</name>
    <name evidence="12" type="ORF">IB286_00790</name>
</gene>
<accession>A0A927GUY9</accession>
<evidence type="ECO:0000256" key="8">
    <source>
        <dbReference type="ARBA" id="ARBA00029924"/>
    </source>
</evidence>
<dbReference type="InterPro" id="IPR036161">
    <property type="entry name" value="RPB6/omega-like_sf"/>
</dbReference>